<dbReference type="PANTHER" id="PTHR43569:SF2">
    <property type="entry name" value="AMIDOHYDROLASE-RELATED DOMAIN-CONTAINING PROTEIN"/>
    <property type="match status" value="1"/>
</dbReference>
<feature type="domain" description="NELF-A N-terminal" evidence="4">
    <location>
        <begin position="14"/>
        <end position="141"/>
    </location>
</feature>
<evidence type="ECO:0000259" key="3">
    <source>
        <dbReference type="Pfam" id="PF04909"/>
    </source>
</evidence>
<dbReference type="InterPro" id="IPR006680">
    <property type="entry name" value="Amidohydro-rel"/>
</dbReference>
<feature type="compositionally biased region" description="Polar residues" evidence="2">
    <location>
        <begin position="263"/>
        <end position="284"/>
    </location>
</feature>
<accession>A0A430QK62</accession>
<organism evidence="5 6">
    <name type="scientific">Schistosoma bovis</name>
    <name type="common">Blood fluke</name>
    <dbReference type="NCBI Taxonomy" id="6184"/>
    <lineage>
        <taxon>Eukaryota</taxon>
        <taxon>Metazoa</taxon>
        <taxon>Spiralia</taxon>
        <taxon>Lophotrochozoa</taxon>
        <taxon>Platyhelminthes</taxon>
        <taxon>Trematoda</taxon>
        <taxon>Digenea</taxon>
        <taxon>Strigeidida</taxon>
        <taxon>Schistosomatoidea</taxon>
        <taxon>Schistosomatidae</taxon>
        <taxon>Schistosoma</taxon>
    </lineage>
</organism>
<keyword evidence="5" id="KW-0648">Protein biosynthesis</keyword>
<comment type="caution">
    <text evidence="5">The sequence shown here is derived from an EMBL/GenBank/DDBJ whole genome shotgun (WGS) entry which is preliminary data.</text>
</comment>
<sequence length="1517" mass="168668">MGDLMKFVRQQFFDNNWTKSIDPDSLNEEKLECIDASFSHMDVKSKLCLLLAFSNMKQSTVQQINKHIENIFLQALDEENNLVKAVATILHSKQTLNYLNFDISPTNEAFGKNIDKLLKSATNWNTVDTPLLAEYLGRNVLDKFLNLKGNDKPPASLPKCGFQRRGKLESEHLKESYLEKLKDECQRRRVHVPIPGRSFARQDETEDSVAVEVVSNAGNSVTSSQSDSTSFSRRKSTFPRISGQSSDDLDSKRSLIWTRANINKTGNNSENRPISTNDRISSRSPAMAGVKKHSGIKLLEFDELPAFGPKAKQLRKEKERETKMKLKQEKEERARENKAAREASKLARQSERQALLEARRQNMSISPLWSNNHQELLENKTEMQSMSLNSNPKFMGYDPGAFETKPSFTASSKNFQQDSLHKTEPNNRQFPLHLTSSNSNVPNRIISPQINTDIKPVIHHPLLSTSISVGSKNSTMYVEEEDDDDDDDMLQNGESGVYTLGFPKTFNFNSPFTANLTGIQSSSFPSGPMTSFPGIHSSNSQSINNIPVSNLGQTHFVQCLPPNYSTVSFSPVSQTLNTPVNHIRLIRPGISQPNTGGVVKVINAPSDSPVRIICVMDPNSSKIAPNAMLQSGKPLNINMSQGQNTQNENTNHGLSNNFSQSSEFTYPISTTGAQVLSPQQVASIPSESVPSMVVNSSIPILRPKLNSSNPLVCIAPRPNRLIQINSTNNICENTVTSQPVINSSGSNQIYLSPSYPIQHQTSVNLIRPSNSTAVIDNKPVVFASTPTRLTSPQVQSQRPQLVQRFSVIAPKPTVQSSVNQTYVQILPRPTATTVQAARPPNLTVIRPSNQSKIHVDSSNVTQNTTSHQVVVSNAYTNNDTGNSNINIPNSCDISPVSITTSLPNYNIHLAETSNTMVPNETNLINSSQPSLTTVTGNIVNASTNLSSVKIQDDLCLTESQLSTVQSLFQDANRVTRPEKAMIISFIAGSRDNPRPETGQITRIRLSEHRERVLNQNTGQLMDLAVDTFLTMDYSTGKYEKIKCYRSDTPENLVNLPLHSITNSTDKFTNDKERARVKAINKPDTGFIGPLTQAEYEQLYPRTDKPDLLAEVAAEENEWIEFERLDEKEAVQAGTAAWTPLTPPYIDSHFSIWSLSESISASQLYLGGKLPPPPTASWAKVLRRDYTADDYEEEIDYMRARAENEIKYEIGELAPVRYAIHVQVASTYSESLMISSLAEDYYCIAGYIGWCDLSDPSLSSHVQQMSHDPLLVGLRYDVSEMDGDYLLESMIDSNFSVIEHQQLVFDLAIGPHQLRHACHLAYRHPKLKLVLNHCGLPVEFTASRSDNLAWKSWRSDLELLSRYPNVYCKVTGATGCIQKSSESSNDTSDVYSIDQWCASSALSHAISCFGPGRCLFGSGWPICRLFQPNQTGWPEQATASDLQTFDIPGEIAAKRARRSVPLKVLNLWETARLVEHAMGDAGYGSVEDKEKIFSTNAQHVYSLSIRPYGSCPKLKRSE</sequence>
<feature type="compositionally biased region" description="Basic and acidic residues" evidence="2">
    <location>
        <begin position="314"/>
        <end position="347"/>
    </location>
</feature>
<evidence type="ECO:0000256" key="1">
    <source>
        <dbReference type="ARBA" id="ARBA00038310"/>
    </source>
</evidence>
<keyword evidence="6" id="KW-1185">Reference proteome</keyword>
<dbReference type="STRING" id="6184.A0A430QK62"/>
<feature type="region of interest" description="Disordered" evidence="2">
    <location>
        <begin position="218"/>
        <end position="250"/>
    </location>
</feature>
<dbReference type="SUPFAM" id="SSF51556">
    <property type="entry name" value="Metallo-dependent hydrolases"/>
    <property type="match status" value="1"/>
</dbReference>
<dbReference type="Pfam" id="PF04909">
    <property type="entry name" value="Amidohydro_2"/>
    <property type="match status" value="1"/>
</dbReference>
<feature type="region of interest" description="Disordered" evidence="2">
    <location>
        <begin position="312"/>
        <end position="347"/>
    </location>
</feature>
<dbReference type="Gene3D" id="3.20.20.140">
    <property type="entry name" value="Metal-dependent hydrolases"/>
    <property type="match status" value="1"/>
</dbReference>
<reference evidence="5 6" key="1">
    <citation type="journal article" date="2019" name="PLoS Pathog.">
        <title>Genome sequence of the bovine parasite Schistosoma bovis Tanzania.</title>
        <authorList>
            <person name="Oey H."/>
            <person name="Zakrzewski M."/>
            <person name="Gobert G."/>
            <person name="Gravermann K."/>
            <person name="Stoye J."/>
            <person name="Jones M."/>
            <person name="Mcmanus D."/>
            <person name="Krause L."/>
        </authorList>
    </citation>
    <scope>NUCLEOTIDE SEQUENCE [LARGE SCALE GENOMIC DNA]</scope>
    <source>
        <strain evidence="5 6">TAN1997</strain>
    </source>
</reference>
<evidence type="ECO:0000259" key="4">
    <source>
        <dbReference type="Pfam" id="PF23553"/>
    </source>
</evidence>
<dbReference type="PANTHER" id="PTHR43569">
    <property type="entry name" value="AMIDOHYDROLASE"/>
    <property type="match status" value="1"/>
</dbReference>
<dbReference type="InterPro" id="IPR056557">
    <property type="entry name" value="NELF-A_N"/>
</dbReference>
<feature type="region of interest" description="Disordered" evidence="2">
    <location>
        <begin position="263"/>
        <end position="288"/>
    </location>
</feature>
<evidence type="ECO:0000256" key="2">
    <source>
        <dbReference type="SAM" id="MobiDB-lite"/>
    </source>
</evidence>
<name>A0A430QK62_SCHBO</name>
<gene>
    <name evidence="5" type="ORF">DC041_0000963</name>
</gene>
<comment type="similarity">
    <text evidence="1">Belongs to the metallo-dependent hydrolases superfamily.</text>
</comment>
<dbReference type="InterPro" id="IPR032466">
    <property type="entry name" value="Metal_Hydrolase"/>
</dbReference>
<dbReference type="Proteomes" id="UP000290809">
    <property type="component" value="Unassembled WGS sequence"/>
</dbReference>
<dbReference type="Pfam" id="PF23553">
    <property type="entry name" value="NELF-A_N"/>
    <property type="match status" value="1"/>
</dbReference>
<feature type="domain" description="Amidohydrolase-related" evidence="3">
    <location>
        <begin position="1145"/>
        <end position="1501"/>
    </location>
</feature>
<dbReference type="InterPro" id="IPR052350">
    <property type="entry name" value="Metallo-dep_Lactonases"/>
</dbReference>
<evidence type="ECO:0000313" key="5">
    <source>
        <dbReference type="EMBL" id="RTG88090.1"/>
    </source>
</evidence>
<feature type="compositionally biased region" description="Low complexity" evidence="2">
    <location>
        <begin position="220"/>
        <end position="231"/>
    </location>
</feature>
<protein>
    <submittedName>
        <fullName evidence="5">Negative elongation factor A</fullName>
    </submittedName>
</protein>
<dbReference type="GO" id="GO:0016787">
    <property type="term" value="F:hydrolase activity"/>
    <property type="evidence" value="ECO:0007669"/>
    <property type="project" value="InterPro"/>
</dbReference>
<keyword evidence="5" id="KW-0251">Elongation factor</keyword>
<dbReference type="EMBL" id="QMKO01001613">
    <property type="protein sequence ID" value="RTG88090.1"/>
    <property type="molecule type" value="Genomic_DNA"/>
</dbReference>
<proteinExistence type="inferred from homology"/>
<dbReference type="GO" id="GO:0003746">
    <property type="term" value="F:translation elongation factor activity"/>
    <property type="evidence" value="ECO:0007669"/>
    <property type="project" value="UniProtKB-KW"/>
</dbReference>
<evidence type="ECO:0000313" key="6">
    <source>
        <dbReference type="Proteomes" id="UP000290809"/>
    </source>
</evidence>